<evidence type="ECO:0000313" key="2">
    <source>
        <dbReference type="Proteomes" id="UP000176377"/>
    </source>
</evidence>
<proteinExistence type="predicted"/>
<reference evidence="1 2" key="1">
    <citation type="journal article" date="2016" name="Nat. Commun.">
        <title>Thousands of microbial genomes shed light on interconnected biogeochemical processes in an aquifer system.</title>
        <authorList>
            <person name="Anantharaman K."/>
            <person name="Brown C.T."/>
            <person name="Hug L.A."/>
            <person name="Sharon I."/>
            <person name="Castelle C.J."/>
            <person name="Probst A.J."/>
            <person name="Thomas B.C."/>
            <person name="Singh A."/>
            <person name="Wilkins M.J."/>
            <person name="Karaoz U."/>
            <person name="Brodie E.L."/>
            <person name="Williams K.H."/>
            <person name="Hubbard S.S."/>
            <person name="Banfield J.F."/>
        </authorList>
    </citation>
    <scope>NUCLEOTIDE SEQUENCE [LARGE SCALE GENOMIC DNA]</scope>
</reference>
<dbReference type="EMBL" id="MFLA01000022">
    <property type="protein sequence ID" value="OGG59232.1"/>
    <property type="molecule type" value="Genomic_DNA"/>
</dbReference>
<name>A0A1F6DDW2_9BACT</name>
<dbReference type="Proteomes" id="UP000176377">
    <property type="component" value="Unassembled WGS sequence"/>
</dbReference>
<dbReference type="AlphaFoldDB" id="A0A1F6DDW2"/>
<sequence>MYITIQPRIRQRPDDTYEPGFVLSEHSDNQPVRFSSFWSPASCQPSVALALRAAMLLANDEVRHRYPEYVEVRELPASVSVHETDPEFGYPYAGTNIGTPSLRQPEVLRNLLQYERWRKERADRKRRQLARRLAWYRTHERPTGY</sequence>
<organism evidence="1 2">
    <name type="scientific">Candidatus Kaiserbacteria bacterium RIFCSPHIGHO2_01_FULL_56_24</name>
    <dbReference type="NCBI Taxonomy" id="1798487"/>
    <lineage>
        <taxon>Bacteria</taxon>
        <taxon>Candidatus Kaiseribacteriota</taxon>
    </lineage>
</organism>
<comment type="caution">
    <text evidence="1">The sequence shown here is derived from an EMBL/GenBank/DDBJ whole genome shotgun (WGS) entry which is preliminary data.</text>
</comment>
<evidence type="ECO:0000313" key="1">
    <source>
        <dbReference type="EMBL" id="OGG59232.1"/>
    </source>
</evidence>
<protein>
    <submittedName>
        <fullName evidence="1">Uncharacterized protein</fullName>
    </submittedName>
</protein>
<accession>A0A1F6DDW2</accession>
<gene>
    <name evidence="1" type="ORF">A2765_03345</name>
</gene>